<dbReference type="Pfam" id="PF00188">
    <property type="entry name" value="CAP"/>
    <property type="match status" value="1"/>
</dbReference>
<reference evidence="3" key="1">
    <citation type="submission" date="2022-12" db="EMBL/GenBank/DDBJ databases">
        <authorList>
            <person name="Webb A."/>
        </authorList>
    </citation>
    <scope>NUCLEOTIDE SEQUENCE</scope>
    <source>
        <strain evidence="3">Hp1</strain>
    </source>
</reference>
<accession>A0AAV0TLU3</accession>
<dbReference type="EMBL" id="CANTFL010000389">
    <property type="protein sequence ID" value="CAI5721699.1"/>
    <property type="molecule type" value="Genomic_DNA"/>
</dbReference>
<name>A0AAV0TLU3_HYABA</name>
<evidence type="ECO:0000313" key="3">
    <source>
        <dbReference type="EMBL" id="CAI5721699.1"/>
    </source>
</evidence>
<dbReference type="InterPro" id="IPR035940">
    <property type="entry name" value="CAP_sf"/>
</dbReference>
<feature type="chain" id="PRO_5043482871" description="SCP domain-containing protein" evidence="1">
    <location>
        <begin position="24"/>
        <end position="271"/>
    </location>
</feature>
<dbReference type="CDD" id="cd05379">
    <property type="entry name" value="CAP_bacterial"/>
    <property type="match status" value="1"/>
</dbReference>
<dbReference type="InterPro" id="IPR014044">
    <property type="entry name" value="CAP_dom"/>
</dbReference>
<evidence type="ECO:0000313" key="4">
    <source>
        <dbReference type="Proteomes" id="UP001162031"/>
    </source>
</evidence>
<evidence type="ECO:0000256" key="1">
    <source>
        <dbReference type="SAM" id="SignalP"/>
    </source>
</evidence>
<dbReference type="PANTHER" id="PTHR31157:SF1">
    <property type="entry name" value="SCP DOMAIN-CONTAINING PROTEIN"/>
    <property type="match status" value="1"/>
</dbReference>
<dbReference type="SUPFAM" id="SSF55797">
    <property type="entry name" value="PR-1-like"/>
    <property type="match status" value="1"/>
</dbReference>
<proteinExistence type="predicted"/>
<keyword evidence="4" id="KW-1185">Reference proteome</keyword>
<sequence>MLTFSKSSLTLLLAVATVTDVSAAANLRRLEGTTIATNKLTYASYNEYAKAMLDAVNHQRATQGLPALCLNQKLHVSSQRHSNDMATHDFMDHFGTDGSRMSQRITDAGYEWESVAENVAVGHVDVADVMVGWINSPEHLENIMGDYTMFGSAYAFNLAGKNQHYWTQNFGTGETEACDRSMDTASIPAVKQEVQTTMEAVQAPVSVQVPDVYAPAPVPTLEVPVVETPEIVTPEIATPEVNAPVANSPVELAAKSPKAIDCESTFDVFSR</sequence>
<gene>
    <name evidence="3" type="ORF">HBR001_LOCUS2686</name>
</gene>
<dbReference type="AlphaFoldDB" id="A0AAV0TLU3"/>
<organism evidence="3 4">
    <name type="scientific">Hyaloperonospora brassicae</name>
    <name type="common">Brassica downy mildew</name>
    <name type="synonym">Peronospora brassicae</name>
    <dbReference type="NCBI Taxonomy" id="162125"/>
    <lineage>
        <taxon>Eukaryota</taxon>
        <taxon>Sar</taxon>
        <taxon>Stramenopiles</taxon>
        <taxon>Oomycota</taxon>
        <taxon>Peronosporomycetes</taxon>
        <taxon>Peronosporales</taxon>
        <taxon>Peronosporaceae</taxon>
        <taxon>Hyaloperonospora</taxon>
    </lineage>
</organism>
<dbReference type="Proteomes" id="UP001162031">
    <property type="component" value="Unassembled WGS sequence"/>
</dbReference>
<feature type="domain" description="SCP" evidence="2">
    <location>
        <begin position="53"/>
        <end position="170"/>
    </location>
</feature>
<feature type="signal peptide" evidence="1">
    <location>
        <begin position="1"/>
        <end position="23"/>
    </location>
</feature>
<dbReference type="PANTHER" id="PTHR31157">
    <property type="entry name" value="SCP DOMAIN-CONTAINING PROTEIN"/>
    <property type="match status" value="1"/>
</dbReference>
<comment type="caution">
    <text evidence="3">The sequence shown here is derived from an EMBL/GenBank/DDBJ whole genome shotgun (WGS) entry which is preliminary data.</text>
</comment>
<keyword evidence="1" id="KW-0732">Signal</keyword>
<dbReference type="Gene3D" id="3.40.33.10">
    <property type="entry name" value="CAP"/>
    <property type="match status" value="1"/>
</dbReference>
<evidence type="ECO:0000259" key="2">
    <source>
        <dbReference type="Pfam" id="PF00188"/>
    </source>
</evidence>
<protein>
    <recommendedName>
        <fullName evidence="2">SCP domain-containing protein</fullName>
    </recommendedName>
</protein>